<evidence type="ECO:0000313" key="2">
    <source>
        <dbReference type="Proteomes" id="UP000886998"/>
    </source>
</evidence>
<dbReference type="Proteomes" id="UP000886998">
    <property type="component" value="Unassembled WGS sequence"/>
</dbReference>
<sequence>MSQKHSSLVSSNKTSRIFNKTNKYKHITETYKNTSSVFGENEHITTKIPMKQIELRNLTDIDDEFYDGYDENLFGGEDDKSWLMKLTEREREQELYNRFERRECLKRRFEIWKKLRKKQCT</sequence>
<name>A0A8X6WVE3_9ARAC</name>
<evidence type="ECO:0000313" key="1">
    <source>
        <dbReference type="EMBL" id="GFY42043.1"/>
    </source>
</evidence>
<reference evidence="1" key="1">
    <citation type="submission" date="2020-08" db="EMBL/GenBank/DDBJ databases">
        <title>Multicomponent nature underlies the extraordinary mechanical properties of spider dragline silk.</title>
        <authorList>
            <person name="Kono N."/>
            <person name="Nakamura H."/>
            <person name="Mori M."/>
            <person name="Yoshida Y."/>
            <person name="Ohtoshi R."/>
            <person name="Malay A.D."/>
            <person name="Moran D.A.P."/>
            <person name="Tomita M."/>
            <person name="Numata K."/>
            <person name="Arakawa K."/>
        </authorList>
    </citation>
    <scope>NUCLEOTIDE SEQUENCE</scope>
</reference>
<organism evidence="1 2">
    <name type="scientific">Trichonephila inaurata madagascariensis</name>
    <dbReference type="NCBI Taxonomy" id="2747483"/>
    <lineage>
        <taxon>Eukaryota</taxon>
        <taxon>Metazoa</taxon>
        <taxon>Ecdysozoa</taxon>
        <taxon>Arthropoda</taxon>
        <taxon>Chelicerata</taxon>
        <taxon>Arachnida</taxon>
        <taxon>Araneae</taxon>
        <taxon>Araneomorphae</taxon>
        <taxon>Entelegynae</taxon>
        <taxon>Araneoidea</taxon>
        <taxon>Nephilidae</taxon>
        <taxon>Trichonephila</taxon>
        <taxon>Trichonephila inaurata</taxon>
    </lineage>
</organism>
<protein>
    <submittedName>
        <fullName evidence="1">RNA polymerase-associated protein RTF1</fullName>
    </submittedName>
</protein>
<accession>A0A8X6WVE3</accession>
<gene>
    <name evidence="1" type="primary">NCL1_28204</name>
    <name evidence="1" type="ORF">TNIN_124131</name>
</gene>
<dbReference type="EMBL" id="BMAV01002836">
    <property type="protein sequence ID" value="GFY42043.1"/>
    <property type="molecule type" value="Genomic_DNA"/>
</dbReference>
<dbReference type="AlphaFoldDB" id="A0A8X6WVE3"/>
<dbReference type="OrthoDB" id="166375at2759"/>
<keyword evidence="2" id="KW-1185">Reference proteome</keyword>
<comment type="caution">
    <text evidence="1">The sequence shown here is derived from an EMBL/GenBank/DDBJ whole genome shotgun (WGS) entry which is preliminary data.</text>
</comment>
<proteinExistence type="predicted"/>